<dbReference type="InterPro" id="IPR028082">
    <property type="entry name" value="Peripla_BP_I"/>
</dbReference>
<sequence length="51" mass="5731">TPRITTVHFFYKTSGMEAASMLIEQMEDDRAVTKELKMGFEIMENGSTISG</sequence>
<accession>A0A7Y6UBU0</accession>
<evidence type="ECO:0000313" key="2">
    <source>
        <dbReference type="Proteomes" id="UP000524321"/>
    </source>
</evidence>
<gene>
    <name evidence="1" type="ORF">HUV05_23360</name>
</gene>
<dbReference type="EMBL" id="JABWDJ010000411">
    <property type="protein sequence ID" value="NVB76375.1"/>
    <property type="molecule type" value="Genomic_DNA"/>
</dbReference>
<organism evidence="1 2">
    <name type="scientific">Phocaeicola vulgatus</name>
    <name type="common">Bacteroides vulgatus</name>
    <dbReference type="NCBI Taxonomy" id="821"/>
    <lineage>
        <taxon>Bacteria</taxon>
        <taxon>Pseudomonadati</taxon>
        <taxon>Bacteroidota</taxon>
        <taxon>Bacteroidia</taxon>
        <taxon>Bacteroidales</taxon>
        <taxon>Bacteroidaceae</taxon>
        <taxon>Phocaeicola</taxon>
    </lineage>
</organism>
<name>A0A7Y6UBU0_PHOVU</name>
<dbReference type="Proteomes" id="UP000524321">
    <property type="component" value="Unassembled WGS sequence"/>
</dbReference>
<dbReference type="AlphaFoldDB" id="A0A7Y6UBU0"/>
<reference evidence="1 2" key="1">
    <citation type="submission" date="2020-04" db="EMBL/GenBank/DDBJ databases">
        <authorList>
            <person name="Pieper L."/>
        </authorList>
    </citation>
    <scope>NUCLEOTIDE SEQUENCE [LARGE SCALE GENOMIC DNA]</scope>
    <source>
        <strain evidence="1 2">B33</strain>
    </source>
</reference>
<feature type="non-terminal residue" evidence="1">
    <location>
        <position position="1"/>
    </location>
</feature>
<comment type="caution">
    <text evidence="1">The sequence shown here is derived from an EMBL/GenBank/DDBJ whole genome shotgun (WGS) entry which is preliminary data.</text>
</comment>
<protein>
    <submittedName>
        <fullName evidence="1">LacI family transcriptional regulator</fullName>
    </submittedName>
</protein>
<evidence type="ECO:0000313" key="1">
    <source>
        <dbReference type="EMBL" id="NVB76375.1"/>
    </source>
</evidence>
<dbReference type="SUPFAM" id="SSF53822">
    <property type="entry name" value="Periplasmic binding protein-like I"/>
    <property type="match status" value="1"/>
</dbReference>
<proteinExistence type="predicted"/>
<reference evidence="1 2" key="2">
    <citation type="submission" date="2020-07" db="EMBL/GenBank/DDBJ databases">
        <title>Bacterial metabolism rescues the inhibition of intestinal drug absorption by food and drug additives.</title>
        <authorList>
            <person name="Zou L."/>
            <person name="Spanogiannopoulos P."/>
            <person name="Chien H.-C."/>
            <person name="Pieper L.M."/>
            <person name="Cai W."/>
            <person name="Khuri N."/>
            <person name="Pottel J."/>
            <person name="Vora B."/>
            <person name="Ni Z."/>
            <person name="Tsakalozou E."/>
            <person name="Zhang W."/>
            <person name="Shoichet B.K."/>
            <person name="Giacomini K.M."/>
            <person name="Turnbaugh P.J."/>
        </authorList>
    </citation>
    <scope>NUCLEOTIDE SEQUENCE [LARGE SCALE GENOMIC DNA]</scope>
    <source>
        <strain evidence="1 2">B33</strain>
    </source>
</reference>